<evidence type="ECO:0000259" key="1">
    <source>
        <dbReference type="Pfam" id="PF12680"/>
    </source>
</evidence>
<feature type="domain" description="SnoaL-like" evidence="1">
    <location>
        <begin position="15"/>
        <end position="114"/>
    </location>
</feature>
<dbReference type="InterPro" id="IPR032710">
    <property type="entry name" value="NTF2-like_dom_sf"/>
</dbReference>
<proteinExistence type="predicted"/>
<evidence type="ECO:0000313" key="3">
    <source>
        <dbReference type="Proteomes" id="UP000504724"/>
    </source>
</evidence>
<evidence type="ECO:0000313" key="2">
    <source>
        <dbReference type="EMBL" id="QKI88485.1"/>
    </source>
</evidence>
<keyword evidence="3" id="KW-1185">Reference proteome</keyword>
<dbReference type="RefSeq" id="WP_173284083.1">
    <property type="nucleotide sequence ID" value="NZ_CP054020.1"/>
</dbReference>
<dbReference type="Proteomes" id="UP000504724">
    <property type="component" value="Chromosome"/>
</dbReference>
<sequence length="152" mass="17854">MVDPIPEWLAAYAQAYENLNQNTLQSDLSPLLCEQIYFEDPFNRIHGKTDTLSLFEHMFATLQAPKFTVLDMAVGQNGTGYLYWRFDFRYRHRTQQFDGMSKVAFDTDGRVRSHIDYWDPAKHVYSQIPILRSLLRFAEQRLALPQKCKTRA</sequence>
<accession>A0A7D4SZU7</accession>
<dbReference type="KEGG" id="txa:HQN79_02280"/>
<organism evidence="2 3">
    <name type="scientific">Thiomicrorhabdus xiamenensis</name>
    <dbReference type="NCBI Taxonomy" id="2739063"/>
    <lineage>
        <taxon>Bacteria</taxon>
        <taxon>Pseudomonadati</taxon>
        <taxon>Pseudomonadota</taxon>
        <taxon>Gammaproteobacteria</taxon>
        <taxon>Thiotrichales</taxon>
        <taxon>Piscirickettsiaceae</taxon>
        <taxon>Thiomicrorhabdus</taxon>
    </lineage>
</organism>
<dbReference type="EMBL" id="CP054020">
    <property type="protein sequence ID" value="QKI88485.1"/>
    <property type="molecule type" value="Genomic_DNA"/>
</dbReference>
<dbReference type="Pfam" id="PF12680">
    <property type="entry name" value="SnoaL_2"/>
    <property type="match status" value="1"/>
</dbReference>
<name>A0A7D4SZU7_9GAMM</name>
<protein>
    <submittedName>
        <fullName evidence="2">Nuclear transport factor 2 family protein</fullName>
    </submittedName>
</protein>
<gene>
    <name evidence="2" type="ORF">HQN79_02280</name>
</gene>
<dbReference type="InterPro" id="IPR037401">
    <property type="entry name" value="SnoaL-like"/>
</dbReference>
<dbReference type="AlphaFoldDB" id="A0A7D4SZU7"/>
<dbReference type="SUPFAM" id="SSF54427">
    <property type="entry name" value="NTF2-like"/>
    <property type="match status" value="1"/>
</dbReference>
<dbReference type="Gene3D" id="3.10.450.50">
    <property type="match status" value="1"/>
</dbReference>
<reference evidence="2 3" key="1">
    <citation type="submission" date="2020-05" db="EMBL/GenBank/DDBJ databases">
        <title>Thiomicrorhabdus sediminis sp.nov. and Thiomicrorhabdus xiamenensis sp.nov., novel sulfur-oxidizing bacteria isolated from coastal sediment.</title>
        <authorList>
            <person name="Liu X."/>
        </authorList>
    </citation>
    <scope>NUCLEOTIDE SEQUENCE [LARGE SCALE GENOMIC DNA]</scope>
    <source>
        <strain evidence="2 3">G2</strain>
    </source>
</reference>